<dbReference type="Proteomes" id="UP000371977">
    <property type="component" value="Unassembled WGS sequence"/>
</dbReference>
<dbReference type="InterPro" id="IPR018211">
    <property type="entry name" value="ADH_Fe_CS"/>
</dbReference>
<feature type="domain" description="Alcohol dehydrogenase iron-type/glycerol dehydrogenase GldA" evidence="2">
    <location>
        <begin position="10"/>
        <end position="177"/>
    </location>
</feature>
<dbReference type="OrthoDB" id="9801156at2"/>
<evidence type="ECO:0000313" key="5">
    <source>
        <dbReference type="Proteomes" id="UP000371977"/>
    </source>
</evidence>
<gene>
    <name evidence="4" type="ORF">ESZ50_07240</name>
</gene>
<proteinExistence type="predicted"/>
<dbReference type="AlphaFoldDB" id="A0A6C2C6W7"/>
<dbReference type="FunFam" id="3.40.50.1970:FF:000003">
    <property type="entry name" value="Alcohol dehydrogenase, iron-containing"/>
    <property type="match status" value="1"/>
</dbReference>
<dbReference type="InterPro" id="IPR001670">
    <property type="entry name" value="ADH_Fe/GldA"/>
</dbReference>
<dbReference type="GO" id="GO:0008106">
    <property type="term" value="F:alcohol dehydrogenase (NADP+) activity"/>
    <property type="evidence" value="ECO:0007669"/>
    <property type="project" value="TreeGrafter"/>
</dbReference>
<dbReference type="GO" id="GO:1990002">
    <property type="term" value="F:methylglyoxal reductase (NADPH) (acetol producing) activity"/>
    <property type="evidence" value="ECO:0007669"/>
    <property type="project" value="TreeGrafter"/>
</dbReference>
<dbReference type="InterPro" id="IPR044731">
    <property type="entry name" value="BDH-like"/>
</dbReference>
<dbReference type="PANTHER" id="PTHR43633">
    <property type="entry name" value="ALCOHOL DEHYDROGENASE YQHD"/>
    <property type="match status" value="1"/>
</dbReference>
<dbReference type="PANTHER" id="PTHR43633:SF1">
    <property type="entry name" value="ALCOHOL DEHYDROGENASE YQHD"/>
    <property type="match status" value="1"/>
</dbReference>
<comment type="caution">
    <text evidence="4">The sequence shown here is derived from an EMBL/GenBank/DDBJ whole genome shotgun (WGS) entry which is preliminary data.</text>
</comment>
<dbReference type="Pfam" id="PF00465">
    <property type="entry name" value="Fe-ADH"/>
    <property type="match status" value="1"/>
</dbReference>
<evidence type="ECO:0000259" key="2">
    <source>
        <dbReference type="Pfam" id="PF00465"/>
    </source>
</evidence>
<organism evidence="4 5">
    <name type="scientific">Weissella muntiaci</name>
    <dbReference type="NCBI Taxonomy" id="2508881"/>
    <lineage>
        <taxon>Bacteria</taxon>
        <taxon>Bacillati</taxon>
        <taxon>Bacillota</taxon>
        <taxon>Bacilli</taxon>
        <taxon>Lactobacillales</taxon>
        <taxon>Lactobacillaceae</taxon>
        <taxon>Weissella</taxon>
    </lineage>
</organism>
<dbReference type="PROSITE" id="PS00060">
    <property type="entry name" value="ADH_IRON_2"/>
    <property type="match status" value="1"/>
</dbReference>
<name>A0A6C2C6W7_9LACO</name>
<protein>
    <submittedName>
        <fullName evidence="4">Iron-containing alcohol dehydrogenase</fullName>
    </submittedName>
</protein>
<dbReference type="GO" id="GO:0005829">
    <property type="term" value="C:cytosol"/>
    <property type="evidence" value="ECO:0007669"/>
    <property type="project" value="TreeGrafter"/>
</dbReference>
<dbReference type="EMBL" id="SDGZ01000015">
    <property type="protein sequence ID" value="TYC49135.1"/>
    <property type="molecule type" value="Genomic_DNA"/>
</dbReference>
<reference evidence="4 5" key="1">
    <citation type="submission" date="2019-01" db="EMBL/GenBank/DDBJ databases">
        <title>Weissella sp. nov., a novel lactic acid bacterium isolated from animal feces.</title>
        <authorList>
            <person name="Wang L.-T."/>
        </authorList>
    </citation>
    <scope>NUCLEOTIDE SEQUENCE [LARGE SCALE GENOMIC DNA]</scope>
    <source>
        <strain evidence="4 5">8H-2</strain>
    </source>
</reference>
<dbReference type="Gene3D" id="3.40.50.1970">
    <property type="match status" value="1"/>
</dbReference>
<dbReference type="SUPFAM" id="SSF56796">
    <property type="entry name" value="Dehydroquinate synthase-like"/>
    <property type="match status" value="1"/>
</dbReference>
<feature type="domain" description="Fe-containing alcohol dehydrogenase-like C-terminal" evidence="3">
    <location>
        <begin position="188"/>
        <end position="388"/>
    </location>
</feature>
<dbReference type="Gene3D" id="1.20.1090.10">
    <property type="entry name" value="Dehydroquinate synthase-like - alpha domain"/>
    <property type="match status" value="1"/>
</dbReference>
<dbReference type="Pfam" id="PF25137">
    <property type="entry name" value="ADH_Fe_C"/>
    <property type="match status" value="1"/>
</dbReference>
<dbReference type="RefSeq" id="WP_148622996.1">
    <property type="nucleotide sequence ID" value="NZ_SDGZ01000015.1"/>
</dbReference>
<evidence type="ECO:0000313" key="4">
    <source>
        <dbReference type="EMBL" id="TYC49135.1"/>
    </source>
</evidence>
<dbReference type="CDD" id="cd08187">
    <property type="entry name" value="BDH"/>
    <property type="match status" value="1"/>
</dbReference>
<dbReference type="GO" id="GO:1990362">
    <property type="term" value="F:butanol dehydrogenase (NAD+) activity"/>
    <property type="evidence" value="ECO:0007669"/>
    <property type="project" value="InterPro"/>
</dbReference>
<accession>A0A6C2C6W7</accession>
<dbReference type="GO" id="GO:0046872">
    <property type="term" value="F:metal ion binding"/>
    <property type="evidence" value="ECO:0007669"/>
    <property type="project" value="InterPro"/>
</dbReference>
<evidence type="ECO:0000256" key="1">
    <source>
        <dbReference type="ARBA" id="ARBA00023002"/>
    </source>
</evidence>
<keyword evidence="1" id="KW-0560">Oxidoreductase</keyword>
<sequence length="394" mass="42908">MNNFTFQNKTDIRFGRDLIEGQLRDAITQFGNKVLFVYGGGSIKRSGLYEQVMRLLAGMDVVELAGVEPNPKIESVRAGQKLAKEHDVDVVLAVGGGSVIDASKVIASAKFYEGDPWELVENSALRNDIDQLPLVDILTLSATGTEMNRGSVISNMAENKKLGTYGPNTPAVSFLDPANTLTVSKWQTAAGSIDIFSHLTEQYFDRAYTPVTDGMIEGLMRTVISNAPVALAHPDDYNARGALMLASTMALNGLVGSGNENGWTVHPIEHELSAYYDITHGVGLGILTPRWMKQVLDETSQAKFAKFARNVWDIQATDDLEAAEQAIQATYNWVKSLDVPTVLQGVEIMDNQKFQVMAESAVEVGSLNTRGYKKLAPADVVAMFEASMTTDGFE</sequence>
<evidence type="ECO:0000259" key="3">
    <source>
        <dbReference type="Pfam" id="PF25137"/>
    </source>
</evidence>
<dbReference type="InterPro" id="IPR056798">
    <property type="entry name" value="ADH_Fe_C"/>
</dbReference>
<keyword evidence="5" id="KW-1185">Reference proteome</keyword>